<feature type="compositionally biased region" description="Basic and acidic residues" evidence="1">
    <location>
        <begin position="733"/>
        <end position="785"/>
    </location>
</feature>
<keyword evidence="5" id="KW-1185">Reference proteome</keyword>
<keyword evidence="2" id="KW-1133">Transmembrane helix</keyword>
<protein>
    <submittedName>
        <fullName evidence="4">M48 family metalloprotease</fullName>
    </submittedName>
</protein>
<dbReference type="Gene3D" id="3.30.2010.10">
    <property type="entry name" value="Metalloproteases ('zincins'), catalytic domain"/>
    <property type="match status" value="1"/>
</dbReference>
<feature type="compositionally biased region" description="Pro residues" evidence="1">
    <location>
        <begin position="868"/>
        <end position="903"/>
    </location>
</feature>
<feature type="region of interest" description="Disordered" evidence="1">
    <location>
        <begin position="852"/>
        <end position="909"/>
    </location>
</feature>
<dbReference type="InterPro" id="IPR052173">
    <property type="entry name" value="Beta-lactam_resp_regulator"/>
</dbReference>
<dbReference type="InterPro" id="IPR008756">
    <property type="entry name" value="Peptidase_M56"/>
</dbReference>
<feature type="compositionally biased region" description="Polar residues" evidence="1">
    <location>
        <begin position="668"/>
        <end position="679"/>
    </location>
</feature>
<accession>A0ABS0Q6J5</accession>
<dbReference type="GO" id="GO:0008237">
    <property type="term" value="F:metallopeptidase activity"/>
    <property type="evidence" value="ECO:0007669"/>
    <property type="project" value="UniProtKB-KW"/>
</dbReference>
<gene>
    <name evidence="4" type="ORF">I7X13_09390</name>
</gene>
<dbReference type="PANTHER" id="PTHR34978">
    <property type="entry name" value="POSSIBLE SENSOR-TRANSDUCER PROTEIN BLAR"/>
    <property type="match status" value="1"/>
</dbReference>
<dbReference type="PANTHER" id="PTHR34978:SF3">
    <property type="entry name" value="SLR0241 PROTEIN"/>
    <property type="match status" value="1"/>
</dbReference>
<feature type="transmembrane region" description="Helical" evidence="2">
    <location>
        <begin position="20"/>
        <end position="41"/>
    </location>
</feature>
<keyword evidence="4" id="KW-0645">Protease</keyword>
<evidence type="ECO:0000256" key="1">
    <source>
        <dbReference type="SAM" id="MobiDB-lite"/>
    </source>
</evidence>
<evidence type="ECO:0000256" key="2">
    <source>
        <dbReference type="SAM" id="Phobius"/>
    </source>
</evidence>
<dbReference type="CDD" id="cd07341">
    <property type="entry name" value="M56_BlaR1_MecR1_like"/>
    <property type="match status" value="1"/>
</dbReference>
<dbReference type="Proteomes" id="UP000625631">
    <property type="component" value="Unassembled WGS sequence"/>
</dbReference>
<name>A0ABS0Q6J5_9BACT</name>
<evidence type="ECO:0000313" key="5">
    <source>
        <dbReference type="Proteomes" id="UP000625631"/>
    </source>
</evidence>
<comment type="caution">
    <text evidence="4">The sequence shown here is derived from an EMBL/GenBank/DDBJ whole genome shotgun (WGS) entry which is preliminary data.</text>
</comment>
<feature type="region of interest" description="Disordered" evidence="1">
    <location>
        <begin position="402"/>
        <end position="479"/>
    </location>
</feature>
<feature type="region of interest" description="Disordered" evidence="1">
    <location>
        <begin position="666"/>
        <end position="687"/>
    </location>
</feature>
<feature type="transmembrane region" description="Helical" evidence="2">
    <location>
        <begin position="158"/>
        <end position="181"/>
    </location>
</feature>
<feature type="compositionally biased region" description="Basic and acidic residues" evidence="1">
    <location>
        <begin position="444"/>
        <end position="470"/>
    </location>
</feature>
<keyword evidence="2" id="KW-0472">Membrane</keyword>
<sequence>MTTLEQFVSPALTRALGWTLLHSLWQGALVAAVLAGALLLLRRQRAEVRYAASAGALGVVVALAGITFGLYFTSSPTQDVLLRPGTVKTQQIVPMKQAESPAAGVSVASKGVEKAVTTVTNAVELRSAATPAASSAAHSSTPAWLATGLRYFDKNLPLLVVAWLLGLLAMSLRMLGGLLYVQRLRNYRVRPLPAVWQERLAALAARSGVKRPVALLESALVQVPLVVGHLRPVILLPLGTVAGLSPACLEAILAHELAHVLRRDYLVNLLQTVAEVLFFYHPAVWFMANCVRTERENCCDDTATALVGGDPLRLARALTALAEWSQSAVVPTAPRLALAAMNRPGALLMRVRRLVQRRPAAPTVAEGLMAGALVLGGLGLLGGSVALAGPLADTSHAAKPAAFDWQTGPTPSAKAAGVADTNKRATTTSTTTTTNVSTPGQPTEVRREITVIKDEAGPADEDSRNDDGRPPRRKREQRRVIINGQEMGPMPFPGNPGTVVVTKDKKGRLTDLVVNGQRVESAIGKPKKGKGQQVEIIQMAPAPDMRGFAFRTDDGDMERHMERNLRRKVEAEKEFKRNFNRNFQFDFPGMNGPMNGAFRMAPGGSINRVYRLKTLNGGQDPETSRATLDALRGAERGLRTAAATKGLSATQRKEINRELEKVRVQLKQAESTASSSRQLRMNGDQDPEMRVHQKLILEHNQLMQEHQQEMQERRQEIKERIRESQEEMQDLEQTDRDRAMAERDRDRADNDRILAERDRRQADRDRAQADRDRARADRDRDRAERDRKLNEGLIDQLQKDGLIKDKDNFQLRLTPTIMTVNGKDQSAKVRDKYLKLFAEANGRTLSGNDAIVIRRNGRSDTSFNMSPGPRPPRPPRAPRAPLAAPPAPPMMDLPAPPAPPAPPRVDTEELRNELRKDGILGANEKNLQFQLNNSGLTVNGKKQSDELAAKYRKLTGHAEDKKFNMTISTQE</sequence>
<feature type="domain" description="Peptidase M56" evidence="3">
    <location>
        <begin position="144"/>
        <end position="305"/>
    </location>
</feature>
<keyword evidence="4" id="KW-0378">Hydrolase</keyword>
<feature type="region of interest" description="Disordered" evidence="1">
    <location>
        <begin position="723"/>
        <end position="785"/>
    </location>
</feature>
<proteinExistence type="predicted"/>
<dbReference type="Pfam" id="PF05569">
    <property type="entry name" value="Peptidase_M56"/>
    <property type="match status" value="1"/>
</dbReference>
<evidence type="ECO:0000313" key="4">
    <source>
        <dbReference type="EMBL" id="MBH8558259.1"/>
    </source>
</evidence>
<keyword evidence="2" id="KW-0812">Transmembrane</keyword>
<evidence type="ECO:0000259" key="3">
    <source>
        <dbReference type="Pfam" id="PF05569"/>
    </source>
</evidence>
<feature type="compositionally biased region" description="Low complexity" evidence="1">
    <location>
        <begin position="426"/>
        <end position="438"/>
    </location>
</feature>
<dbReference type="EMBL" id="JAEDAE010000003">
    <property type="protein sequence ID" value="MBH8558259.1"/>
    <property type="molecule type" value="Genomic_DNA"/>
</dbReference>
<feature type="transmembrane region" description="Helical" evidence="2">
    <location>
        <begin position="48"/>
        <end position="72"/>
    </location>
</feature>
<keyword evidence="4" id="KW-0482">Metalloprotease</keyword>
<dbReference type="RefSeq" id="WP_198075281.1">
    <property type="nucleotide sequence ID" value="NZ_JAEDAE010000003.1"/>
</dbReference>
<reference evidence="4 5" key="1">
    <citation type="submission" date="2020-12" db="EMBL/GenBank/DDBJ databases">
        <title>Hymenobacter sp.</title>
        <authorList>
            <person name="Kim M.K."/>
        </authorList>
    </citation>
    <scope>NUCLEOTIDE SEQUENCE [LARGE SCALE GENOMIC DNA]</scope>
    <source>
        <strain evidence="4 5">BT442</strain>
    </source>
</reference>
<organism evidence="4 5">
    <name type="scientific">Hymenobacter negativus</name>
    <dbReference type="NCBI Taxonomy" id="2795026"/>
    <lineage>
        <taxon>Bacteria</taxon>
        <taxon>Pseudomonadati</taxon>
        <taxon>Bacteroidota</taxon>
        <taxon>Cytophagia</taxon>
        <taxon>Cytophagales</taxon>
        <taxon>Hymenobacteraceae</taxon>
        <taxon>Hymenobacter</taxon>
    </lineage>
</organism>